<comment type="caution">
    <text evidence="1">The sequence shown here is derived from an EMBL/GenBank/DDBJ whole genome shotgun (WGS) entry which is preliminary data.</text>
</comment>
<accession>A0ACC2F7M5</accession>
<proteinExistence type="predicted"/>
<evidence type="ECO:0000313" key="2">
    <source>
        <dbReference type="Proteomes" id="UP001157502"/>
    </source>
</evidence>
<keyword evidence="2" id="KW-1185">Reference proteome</keyword>
<gene>
    <name evidence="1" type="ORF">DPEC_G00325610</name>
</gene>
<protein>
    <submittedName>
        <fullName evidence="1">Uncharacterized protein</fullName>
    </submittedName>
</protein>
<evidence type="ECO:0000313" key="1">
    <source>
        <dbReference type="EMBL" id="KAJ7987354.1"/>
    </source>
</evidence>
<sequence length="649" mass="72993">MDCVNYVAKLNEYSQKAQISDMKYEEVGTDGPDHLKTFSLRVVVKGLAYPVGVGKTKKEAKQNAAKHAWNGIIEAEQNETPVVGNSPVSTGVQKEDMNQAVVSLSNAVEHLNNSPAPKQRSFISAEETNFIGILNHYCQKTGLFIDFQLVERCGPSHNPQFVYKVVIDKKEYPTGLGKTAKEAKQQAAQHAWSALQEHPDWNSQVSCRSTVSEEEDDDDVSSSLTASISQESQDATSSSCQSMSETGSTSDSIVFTNSSHVCLPKQDERPSNVKTKIKLAANFLMSPVSTKKAGFTVDLSPVHPSGLSCLASAAPLKIVQDNPALKGNNLGTSNRTMSAQLVKSRFLSEFDSIERIGKGGFGCVYKARRKLEQKYYAVKIVKSKEKAKREVGALADLQHPNIVRYYTAWEEETDYRCNNTSDSYSSSCSSSSSSSDFLYIQMELCDKRTLKVWIDEWNSQRTPKRREDSLHITQQIVNGVEYIHSKKLIHRDLKPVNIMFGSGDGGVNEEIKIGDFGLVTAEDDNDDENMLERTKRTGTRSYMAPEQRNKTSYDRKVDIFALGLIYYELLCNVEWRTQMEKSKVWEDVRSQRFSQRFHTQFPLEHKMIESMLCANPEQRPDARQLKVDLMKATDILTTDFRMQQDNMTI</sequence>
<name>A0ACC2F7M5_DALPE</name>
<dbReference type="EMBL" id="CM055759">
    <property type="protein sequence ID" value="KAJ7987354.1"/>
    <property type="molecule type" value="Genomic_DNA"/>
</dbReference>
<organism evidence="1 2">
    <name type="scientific">Dallia pectoralis</name>
    <name type="common">Alaska blackfish</name>
    <dbReference type="NCBI Taxonomy" id="75939"/>
    <lineage>
        <taxon>Eukaryota</taxon>
        <taxon>Metazoa</taxon>
        <taxon>Chordata</taxon>
        <taxon>Craniata</taxon>
        <taxon>Vertebrata</taxon>
        <taxon>Euteleostomi</taxon>
        <taxon>Actinopterygii</taxon>
        <taxon>Neopterygii</taxon>
        <taxon>Teleostei</taxon>
        <taxon>Protacanthopterygii</taxon>
        <taxon>Esociformes</taxon>
        <taxon>Umbridae</taxon>
        <taxon>Dallia</taxon>
    </lineage>
</organism>
<dbReference type="Proteomes" id="UP001157502">
    <property type="component" value="Chromosome 32"/>
</dbReference>
<reference evidence="1" key="1">
    <citation type="submission" date="2021-05" db="EMBL/GenBank/DDBJ databases">
        <authorList>
            <person name="Pan Q."/>
            <person name="Jouanno E."/>
            <person name="Zahm M."/>
            <person name="Klopp C."/>
            <person name="Cabau C."/>
            <person name="Louis A."/>
            <person name="Berthelot C."/>
            <person name="Parey E."/>
            <person name="Roest Crollius H."/>
            <person name="Montfort J."/>
            <person name="Robinson-Rechavi M."/>
            <person name="Bouchez O."/>
            <person name="Lampietro C."/>
            <person name="Lopez Roques C."/>
            <person name="Donnadieu C."/>
            <person name="Postlethwait J."/>
            <person name="Bobe J."/>
            <person name="Dillon D."/>
            <person name="Chandos A."/>
            <person name="von Hippel F."/>
            <person name="Guiguen Y."/>
        </authorList>
    </citation>
    <scope>NUCLEOTIDE SEQUENCE</scope>
    <source>
        <strain evidence="1">YG-Jan2019</strain>
    </source>
</reference>